<sequence>MPANYQQPEYVERRTRYFDGQFLKDQDFIDEQKYHIDRLRRSHKLLHIKGICEGLKVTVDNEKKTYEVIAGTAIDEQGRFIVLGENYNASFEAFTEYVDLYINYNEEESDITQAGNDTSEDDPQNQGVKGATRWWEKPIIKAYNTQEQNQIPPDAIYLARLILKDGDATVDSTPRKYSGIHLPSSNDPGPILQSGGDTAPSLAKLTGSLSISEQLGVGTVSSGIDLAIGDDDTGLNQEGENELAIYTDNKERLRIDASGNLRIGTKTPDSNYKLDVDGNTNVNGTIYRGGNPLIYENYEIYLRGSAFESTGGNNTYLRIANVSIPMNNGRGLNTVVLNPNGSYKSKITHDVFSTANNWNTWADWINNASNVVDGDVVAVASYDAIRNAPTGGSAETLLRAINALRVFAAQQGNVRSPYALLFIKGQTGAMEVSQPYKGPNAHLKTTYYELFNYGNSSVVLRGMIIMWSGNVDHIPHGWGLCDGNNGTPDLQDRFIVGAGSGSNSSYAPDQKGEPDQHQHNIDLPPKELNTSSAGGHNHSPNANWYNRSFLRDVAAAGKKRANGIDRGSGNVGDARSSTEGNHSHSLTIDYSPINSSLSSGHNRPKWYALCFIMKL</sequence>
<dbReference type="AlphaFoldDB" id="A0A0V7ZVF3"/>
<dbReference type="RefSeq" id="WP_027844911.1">
    <property type="nucleotide sequence ID" value="NZ_LMTZ01000055.1"/>
</dbReference>
<feature type="compositionally biased region" description="Basic and acidic residues" evidence="1">
    <location>
        <begin position="510"/>
        <end position="520"/>
    </location>
</feature>
<proteinExistence type="predicted"/>
<accession>A0A0V7ZVF3</accession>
<comment type="caution">
    <text evidence="2">The sequence shown here is derived from an EMBL/GenBank/DDBJ whole genome shotgun (WGS) entry which is preliminary data.</text>
</comment>
<dbReference type="SUPFAM" id="SSF88874">
    <property type="entry name" value="Receptor-binding domain of short tail fibre protein gp12"/>
    <property type="match status" value="1"/>
</dbReference>
<dbReference type="EMBL" id="LMTZ01000055">
    <property type="protein sequence ID" value="KST68628.1"/>
    <property type="molecule type" value="Genomic_DNA"/>
</dbReference>
<keyword evidence="3" id="KW-1185">Reference proteome</keyword>
<dbReference type="Proteomes" id="UP000053372">
    <property type="component" value="Unassembled WGS sequence"/>
</dbReference>
<evidence type="ECO:0000313" key="3">
    <source>
        <dbReference type="Proteomes" id="UP000053372"/>
    </source>
</evidence>
<evidence type="ECO:0000313" key="2">
    <source>
        <dbReference type="EMBL" id="KST68628.1"/>
    </source>
</evidence>
<gene>
    <name evidence="2" type="ORF">BC008_33825</name>
</gene>
<organism evidence="2 3">
    <name type="scientific">Mastigocoleus testarum BC008</name>
    <dbReference type="NCBI Taxonomy" id="371196"/>
    <lineage>
        <taxon>Bacteria</taxon>
        <taxon>Bacillati</taxon>
        <taxon>Cyanobacteriota</taxon>
        <taxon>Cyanophyceae</taxon>
        <taxon>Nostocales</taxon>
        <taxon>Hapalosiphonaceae</taxon>
        <taxon>Mastigocoleus</taxon>
    </lineage>
</organism>
<evidence type="ECO:0008006" key="4">
    <source>
        <dbReference type="Google" id="ProtNLM"/>
    </source>
</evidence>
<evidence type="ECO:0000256" key="1">
    <source>
        <dbReference type="SAM" id="MobiDB-lite"/>
    </source>
</evidence>
<feature type="region of interest" description="Disordered" evidence="1">
    <location>
        <begin position="561"/>
        <end position="583"/>
    </location>
</feature>
<protein>
    <recommendedName>
        <fullName evidence="4">Phage tail collar domain-containing protein</fullName>
    </recommendedName>
</protein>
<feature type="compositionally biased region" description="Polar residues" evidence="1">
    <location>
        <begin position="528"/>
        <end position="543"/>
    </location>
</feature>
<dbReference type="OrthoDB" id="483990at2"/>
<name>A0A0V7ZVF3_9CYAN</name>
<feature type="region of interest" description="Disordered" evidence="1">
    <location>
        <begin position="497"/>
        <end position="543"/>
    </location>
</feature>
<dbReference type="CDD" id="cd22641">
    <property type="entry name" value="C24-like"/>
    <property type="match status" value="1"/>
</dbReference>
<reference evidence="2 3" key="1">
    <citation type="journal article" date="2015" name="Genome Announc.">
        <title>Draft Genome of the Euendolithic (true boring) Cyanobacterium Mastigocoleus testarum strain BC008.</title>
        <authorList>
            <person name="Guida B.S."/>
            <person name="Garcia-Pichel F."/>
        </authorList>
    </citation>
    <scope>NUCLEOTIDE SEQUENCE [LARGE SCALE GENOMIC DNA]</scope>
    <source>
        <strain evidence="2 3">BC008</strain>
    </source>
</reference>